<accession>A0A285CMI3</accession>
<dbReference type="RefSeq" id="WP_097157786.1">
    <property type="nucleotide sequence ID" value="NZ_JBEPMQ010000001.1"/>
</dbReference>
<reference evidence="2 3" key="1">
    <citation type="submission" date="2017-08" db="EMBL/GenBank/DDBJ databases">
        <authorList>
            <person name="de Groot N.N."/>
        </authorList>
    </citation>
    <scope>NUCLEOTIDE SEQUENCE [LARGE SCALE GENOMIC DNA]</scope>
    <source>
        <strain evidence="2 3">JC228</strain>
    </source>
</reference>
<dbReference type="Pfam" id="PF03819">
    <property type="entry name" value="MazG"/>
    <property type="match status" value="1"/>
</dbReference>
<dbReference type="CDD" id="cd11523">
    <property type="entry name" value="NTP-PPase"/>
    <property type="match status" value="1"/>
</dbReference>
<dbReference type="AlphaFoldDB" id="A0A285CMI3"/>
<sequence length="100" mass="11895">MRIAELQQDVKKFSEEKGFSNTTIEERTIFLVTEVGEVAKEVLHIIYESDTEKMNKLKEKLGLELYDVVWNVIELANKLDIDLEDAFRKKREINKHRQWV</sequence>
<evidence type="ECO:0000259" key="1">
    <source>
        <dbReference type="Pfam" id="PF03819"/>
    </source>
</evidence>
<dbReference type="InterPro" id="IPR011411">
    <property type="entry name" value="MazG-related_YvdC"/>
</dbReference>
<dbReference type="Proteomes" id="UP000219546">
    <property type="component" value="Unassembled WGS sequence"/>
</dbReference>
<organism evidence="2 3">
    <name type="scientific">Bacillus oleivorans</name>
    <dbReference type="NCBI Taxonomy" id="1448271"/>
    <lineage>
        <taxon>Bacteria</taxon>
        <taxon>Bacillati</taxon>
        <taxon>Bacillota</taxon>
        <taxon>Bacilli</taxon>
        <taxon>Bacillales</taxon>
        <taxon>Bacillaceae</taxon>
        <taxon>Bacillus</taxon>
    </lineage>
</organism>
<proteinExistence type="predicted"/>
<dbReference type="InterPro" id="IPR004518">
    <property type="entry name" value="MazG-like_dom"/>
</dbReference>
<evidence type="ECO:0000313" key="3">
    <source>
        <dbReference type="Proteomes" id="UP000219546"/>
    </source>
</evidence>
<dbReference type="PANTHER" id="PTHR42702:SF1">
    <property type="entry name" value="REGULATORY PROTEIN FOR BETA-LACTAMASE"/>
    <property type="match status" value="1"/>
</dbReference>
<keyword evidence="2" id="KW-0378">Hydrolase</keyword>
<dbReference type="OrthoDB" id="2418132at2"/>
<name>A0A285CMI3_9BACI</name>
<dbReference type="PIRSF" id="PIRSF036521">
    <property type="entry name" value="UCP036521_pph"/>
    <property type="match status" value="1"/>
</dbReference>
<dbReference type="EMBL" id="OAOP01000002">
    <property type="protein sequence ID" value="SNX68625.1"/>
    <property type="molecule type" value="Genomic_DNA"/>
</dbReference>
<feature type="domain" description="NTP pyrophosphohydrolase MazG-like" evidence="1">
    <location>
        <begin position="30"/>
        <end position="90"/>
    </location>
</feature>
<dbReference type="SUPFAM" id="SSF101386">
    <property type="entry name" value="all-alpha NTP pyrophosphatases"/>
    <property type="match status" value="1"/>
</dbReference>
<dbReference type="GO" id="GO:0016787">
    <property type="term" value="F:hydrolase activity"/>
    <property type="evidence" value="ECO:0007669"/>
    <property type="project" value="UniProtKB-KW"/>
</dbReference>
<dbReference type="Gene3D" id="1.10.287.1080">
    <property type="entry name" value="MazG-like"/>
    <property type="match status" value="1"/>
</dbReference>
<evidence type="ECO:0000313" key="2">
    <source>
        <dbReference type="EMBL" id="SNX68625.1"/>
    </source>
</evidence>
<protein>
    <submittedName>
        <fullName evidence="2">MazG-like nucleotide pyrophosphohydrolase family protein</fullName>
    </submittedName>
</protein>
<keyword evidence="3" id="KW-1185">Reference proteome</keyword>
<gene>
    <name evidence="2" type="ORF">SAMN05877753_102627</name>
</gene>
<dbReference type="PANTHER" id="PTHR42702">
    <property type="entry name" value="NUCLEOTIDE PYROPHOSPHOHYDROLASE"/>
    <property type="match status" value="1"/>
</dbReference>